<dbReference type="RefSeq" id="WP_260723725.1">
    <property type="nucleotide sequence ID" value="NZ_BAAABS010000011.1"/>
</dbReference>
<dbReference type="Gene3D" id="3.40.50.12780">
    <property type="entry name" value="N-terminal domain of ligase-like"/>
    <property type="match status" value="1"/>
</dbReference>
<evidence type="ECO:0000313" key="3">
    <source>
        <dbReference type="EMBL" id="UWZ34408.1"/>
    </source>
</evidence>
<dbReference type="InterPro" id="IPR042099">
    <property type="entry name" value="ANL_N_sf"/>
</dbReference>
<accession>A0ABY5YZY4</accession>
<evidence type="ECO:0000259" key="1">
    <source>
        <dbReference type="Pfam" id="PF00501"/>
    </source>
</evidence>
<gene>
    <name evidence="3" type="ORF">Drose_24655</name>
</gene>
<feature type="domain" description="AMP-dependent synthetase/ligase" evidence="1">
    <location>
        <begin position="7"/>
        <end position="355"/>
    </location>
</feature>
<dbReference type="Pfam" id="PF00501">
    <property type="entry name" value="AMP-binding"/>
    <property type="match status" value="1"/>
</dbReference>
<dbReference type="Proteomes" id="UP001058271">
    <property type="component" value="Chromosome"/>
</dbReference>
<evidence type="ECO:0000259" key="2">
    <source>
        <dbReference type="Pfam" id="PF13193"/>
    </source>
</evidence>
<dbReference type="InterPro" id="IPR025110">
    <property type="entry name" value="AMP-bd_C"/>
</dbReference>
<dbReference type="Pfam" id="PF13193">
    <property type="entry name" value="AMP-binding_C"/>
    <property type="match status" value="1"/>
</dbReference>
<proteinExistence type="predicted"/>
<dbReference type="InterPro" id="IPR000873">
    <property type="entry name" value="AMP-dep_synth/lig_dom"/>
</dbReference>
<organism evidence="3 4">
    <name type="scientific">Dactylosporangium roseum</name>
    <dbReference type="NCBI Taxonomy" id="47989"/>
    <lineage>
        <taxon>Bacteria</taxon>
        <taxon>Bacillati</taxon>
        <taxon>Actinomycetota</taxon>
        <taxon>Actinomycetes</taxon>
        <taxon>Micromonosporales</taxon>
        <taxon>Micromonosporaceae</taxon>
        <taxon>Dactylosporangium</taxon>
    </lineage>
</organism>
<keyword evidence="4" id="KW-1185">Reference proteome</keyword>
<dbReference type="InterPro" id="IPR045851">
    <property type="entry name" value="AMP-bd_C_sf"/>
</dbReference>
<dbReference type="PANTHER" id="PTHR43201:SF32">
    <property type="entry name" value="2-SUCCINYLBENZOATE--COA LIGASE, CHLOROPLASTIC_PEROXISOMAL"/>
    <property type="match status" value="1"/>
</dbReference>
<dbReference type="EMBL" id="CP073721">
    <property type="protein sequence ID" value="UWZ34408.1"/>
    <property type="molecule type" value="Genomic_DNA"/>
</dbReference>
<feature type="domain" description="AMP-binding enzyme C-terminal" evidence="2">
    <location>
        <begin position="403"/>
        <end position="477"/>
    </location>
</feature>
<dbReference type="SUPFAM" id="SSF56801">
    <property type="entry name" value="Acetyl-CoA synthetase-like"/>
    <property type="match status" value="1"/>
</dbReference>
<sequence>MLSALLEAAAAIDADREVLRDHTGPVTLAGLLRRAASGASRLAGSDACLFLGVNGPAVPMTLFACCAAAVPFVPLNYRLTDAALAELVARFERPMVIADPEQAHRLRADVDTTGWLDLLATATGAEAPAGRADGDEVAVILFTSGTTAAPKAVPLRHANLASYVLNSVELVGAAPDEVSLVSVPPYHVAGVGSALTNPLSGRRLAYLPRFDPGEWLATCRREGVTSAMVVPTMLARILGHLDGRDPEVPTLRHLAYGGARMSPETIRAALAAFPHTGMTNAYGLTETSSTLTLLTPEDHRAAVRSPDGSVARRLGSVGRPLPGVEFQVRGPDGTVLPADVPGELWVRGPQVSGEYVGQGTALDAEGWFNTRDGGFLDADGYVFVQGRLDDTIIRGGENIAPAEVEDVLTAHPAVRDAAVLGLPDPEWGERIVAAVIARAGAVSAAELIDWCRARLRSSRTPDEVVFVDELPYSPTGKLVRRDLAAALTRTSSRS</sequence>
<protein>
    <submittedName>
        <fullName evidence="3">AMP-binding protein</fullName>
    </submittedName>
</protein>
<evidence type="ECO:0000313" key="4">
    <source>
        <dbReference type="Proteomes" id="UP001058271"/>
    </source>
</evidence>
<dbReference type="CDD" id="cd04433">
    <property type="entry name" value="AFD_class_I"/>
    <property type="match status" value="1"/>
</dbReference>
<name>A0ABY5YZY4_9ACTN</name>
<dbReference type="Gene3D" id="3.30.300.30">
    <property type="match status" value="1"/>
</dbReference>
<reference evidence="3" key="1">
    <citation type="submission" date="2021-04" db="EMBL/GenBank/DDBJ databases">
        <title>Biosynthetic gene clusters of Dactylosporangioum roseum.</title>
        <authorList>
            <person name="Hartkoorn R.C."/>
            <person name="Beaudoing E."/>
            <person name="Hot D."/>
            <person name="Moureu S."/>
        </authorList>
    </citation>
    <scope>NUCLEOTIDE SEQUENCE</scope>
    <source>
        <strain evidence="3">NRRL B-16295</strain>
    </source>
</reference>
<dbReference type="PANTHER" id="PTHR43201">
    <property type="entry name" value="ACYL-COA SYNTHETASE"/>
    <property type="match status" value="1"/>
</dbReference>